<name>A0A2G5BKC8_COERN</name>
<organism evidence="1 2">
    <name type="scientific">Coemansia reversa (strain ATCC 12441 / NRRL 1564)</name>
    <dbReference type="NCBI Taxonomy" id="763665"/>
    <lineage>
        <taxon>Eukaryota</taxon>
        <taxon>Fungi</taxon>
        <taxon>Fungi incertae sedis</taxon>
        <taxon>Zoopagomycota</taxon>
        <taxon>Kickxellomycotina</taxon>
        <taxon>Kickxellomycetes</taxon>
        <taxon>Kickxellales</taxon>
        <taxon>Kickxellaceae</taxon>
        <taxon>Coemansia</taxon>
    </lineage>
</organism>
<reference evidence="1 2" key="1">
    <citation type="journal article" date="2015" name="Genome Biol. Evol.">
        <title>Phylogenomic analyses indicate that early fungi evolved digesting cell walls of algal ancestors of land plants.</title>
        <authorList>
            <person name="Chang Y."/>
            <person name="Wang S."/>
            <person name="Sekimoto S."/>
            <person name="Aerts A.L."/>
            <person name="Choi C."/>
            <person name="Clum A."/>
            <person name="LaButti K.M."/>
            <person name="Lindquist E.A."/>
            <person name="Yee Ngan C."/>
            <person name="Ohm R.A."/>
            <person name="Salamov A.A."/>
            <person name="Grigoriev I.V."/>
            <person name="Spatafora J.W."/>
            <person name="Berbee M.L."/>
        </authorList>
    </citation>
    <scope>NUCLEOTIDE SEQUENCE [LARGE SCALE GENOMIC DNA]</scope>
    <source>
        <strain evidence="1 2">NRRL 1564</strain>
    </source>
</reference>
<accession>A0A2G5BKC8</accession>
<evidence type="ECO:0000313" key="2">
    <source>
        <dbReference type="Proteomes" id="UP000242474"/>
    </source>
</evidence>
<keyword evidence="2" id="KW-1185">Reference proteome</keyword>
<dbReference type="EMBL" id="KZ303486">
    <property type="protein sequence ID" value="PIA19460.1"/>
    <property type="molecule type" value="Genomic_DNA"/>
</dbReference>
<dbReference type="AlphaFoldDB" id="A0A2G5BKC8"/>
<protein>
    <submittedName>
        <fullName evidence="1">Uncharacterized protein</fullName>
    </submittedName>
</protein>
<gene>
    <name evidence="1" type="ORF">COEREDRAFT_5298</name>
</gene>
<sequence>MPTACPQKAHAPGLLPACFSLSLLDWTPFRWLVPLLCLNSEFGHAHIALGLRWRIGLVNAQPPQLALSDVYHHKDHEALLVSRGLETCAAFTFMRKDIPNLNFSSLPFPLP</sequence>
<proteinExistence type="predicted"/>
<evidence type="ECO:0000313" key="1">
    <source>
        <dbReference type="EMBL" id="PIA19460.1"/>
    </source>
</evidence>
<dbReference type="Proteomes" id="UP000242474">
    <property type="component" value="Unassembled WGS sequence"/>
</dbReference>